<evidence type="ECO:0000313" key="8">
    <source>
        <dbReference type="Proteomes" id="UP000626220"/>
    </source>
</evidence>
<dbReference type="SUPFAM" id="SSF111369">
    <property type="entry name" value="HlyD-like secretion proteins"/>
    <property type="match status" value="1"/>
</dbReference>
<dbReference type="Gene3D" id="1.10.287.470">
    <property type="entry name" value="Helix hairpin bin"/>
    <property type="match status" value="1"/>
</dbReference>
<comment type="caution">
    <text evidence="7">The sequence shown here is derived from an EMBL/GenBank/DDBJ whole genome shotgun (WGS) entry which is preliminary data.</text>
</comment>
<reference evidence="7" key="2">
    <citation type="submission" date="2020-09" db="EMBL/GenBank/DDBJ databases">
        <authorList>
            <person name="Sun Q."/>
            <person name="Kim S."/>
        </authorList>
    </citation>
    <scope>NUCLEOTIDE SEQUENCE</scope>
    <source>
        <strain evidence="7">KCTC 42650</strain>
    </source>
</reference>
<evidence type="ECO:0000313" key="7">
    <source>
        <dbReference type="EMBL" id="GHF54622.1"/>
    </source>
</evidence>
<feature type="domain" description="Multidrug resistance protein MdtA-like barrel-sandwich hybrid" evidence="4">
    <location>
        <begin position="77"/>
        <end position="204"/>
    </location>
</feature>
<dbReference type="Pfam" id="PF25917">
    <property type="entry name" value="BSH_RND"/>
    <property type="match status" value="1"/>
</dbReference>
<gene>
    <name evidence="7" type="ORF">GCM10017056_27610</name>
</gene>
<evidence type="ECO:0000259" key="5">
    <source>
        <dbReference type="Pfam" id="PF25954"/>
    </source>
</evidence>
<dbReference type="InterPro" id="IPR058625">
    <property type="entry name" value="MdtA-like_BSH"/>
</dbReference>
<dbReference type="Gene3D" id="2.40.420.20">
    <property type="match status" value="1"/>
</dbReference>
<dbReference type="Proteomes" id="UP000626220">
    <property type="component" value="Unassembled WGS sequence"/>
</dbReference>
<dbReference type="AlphaFoldDB" id="A0A8J3GXN9"/>
<protein>
    <submittedName>
        <fullName evidence="7">Hemolysin D</fullName>
    </submittedName>
</protein>
<dbReference type="EMBL" id="BNCJ01000007">
    <property type="protein sequence ID" value="GHF54622.1"/>
    <property type="molecule type" value="Genomic_DNA"/>
</dbReference>
<dbReference type="PANTHER" id="PTHR30469:SF11">
    <property type="entry name" value="BLL4320 PROTEIN"/>
    <property type="match status" value="1"/>
</dbReference>
<keyword evidence="8" id="KW-1185">Reference proteome</keyword>
<name>A0A8J3GXN9_9RHOB</name>
<comment type="subcellular location">
    <subcellularLocation>
        <location evidence="1">Cell envelope</location>
    </subcellularLocation>
</comment>
<dbReference type="PANTHER" id="PTHR30469">
    <property type="entry name" value="MULTIDRUG RESISTANCE PROTEIN MDTA"/>
    <property type="match status" value="1"/>
</dbReference>
<dbReference type="Gene3D" id="2.40.30.170">
    <property type="match status" value="1"/>
</dbReference>
<dbReference type="InterPro" id="IPR058627">
    <property type="entry name" value="MdtA-like_C"/>
</dbReference>
<accession>A0A8J3GXN9</accession>
<proteinExistence type="inferred from homology"/>
<feature type="domain" description="CusB-like beta-barrel" evidence="5">
    <location>
        <begin position="211"/>
        <end position="283"/>
    </location>
</feature>
<dbReference type="Gene3D" id="2.40.50.100">
    <property type="match status" value="1"/>
</dbReference>
<dbReference type="GO" id="GO:1990281">
    <property type="term" value="C:efflux pump complex"/>
    <property type="evidence" value="ECO:0007669"/>
    <property type="project" value="TreeGrafter"/>
</dbReference>
<sequence length="374" mass="39930">MAGAVWLLAKYVPAAGPWLEKAGVYELLSIDPPPAAAVASGFGGGGPRSATPVVAVTVVMEQLTDEVAAIGDGRAFRSVSVRSDVAGRVIEVPIASGERVGEGDTLVRLDDAAERIALEKARLTLADAQDELARVRTLSESGAATEVRRRSAELAQKAAQLGVEQAEFDLSQKSIRAPIPGWVGLLEVEVGDRITNQDVLAVLTDRSRILVDFRVPERLTPQIRAGVPFEAEPLALRGRHLTGEVVAVDNLIDRASRTLRVQGEIANTDDSLRSGMAFSVKMQFQGPEHPAVPSLAVQWTSDGAFVWAVRDDKARRVPVTILRRTADKVLVDGDLARDDLIVVEGVQNLRPDAEVVVQQAQSAAADGLRASAKL</sequence>
<dbReference type="InterPro" id="IPR006143">
    <property type="entry name" value="RND_pump_MFP"/>
</dbReference>
<comment type="similarity">
    <text evidence="2">Belongs to the membrane fusion protein (MFP) (TC 8.A.1) family.</text>
</comment>
<evidence type="ECO:0000259" key="4">
    <source>
        <dbReference type="Pfam" id="PF25917"/>
    </source>
</evidence>
<dbReference type="GO" id="GO:0015562">
    <property type="term" value="F:efflux transmembrane transporter activity"/>
    <property type="evidence" value="ECO:0007669"/>
    <property type="project" value="TreeGrafter"/>
</dbReference>
<dbReference type="Pfam" id="PF25967">
    <property type="entry name" value="RND-MFP_C"/>
    <property type="match status" value="1"/>
</dbReference>
<dbReference type="Pfam" id="PF25954">
    <property type="entry name" value="Beta-barrel_RND_2"/>
    <property type="match status" value="1"/>
</dbReference>
<organism evidence="7 8">
    <name type="scientific">Seohaeicola zhoushanensis</name>
    <dbReference type="NCBI Taxonomy" id="1569283"/>
    <lineage>
        <taxon>Bacteria</taxon>
        <taxon>Pseudomonadati</taxon>
        <taxon>Pseudomonadota</taxon>
        <taxon>Alphaproteobacteria</taxon>
        <taxon>Rhodobacterales</taxon>
        <taxon>Roseobacteraceae</taxon>
        <taxon>Seohaeicola</taxon>
    </lineage>
</organism>
<dbReference type="NCBIfam" id="TIGR01730">
    <property type="entry name" value="RND_mfp"/>
    <property type="match status" value="1"/>
</dbReference>
<evidence type="ECO:0000256" key="2">
    <source>
        <dbReference type="ARBA" id="ARBA00009477"/>
    </source>
</evidence>
<evidence type="ECO:0000256" key="1">
    <source>
        <dbReference type="ARBA" id="ARBA00004196"/>
    </source>
</evidence>
<evidence type="ECO:0000259" key="6">
    <source>
        <dbReference type="Pfam" id="PF25967"/>
    </source>
</evidence>
<dbReference type="InterPro" id="IPR058792">
    <property type="entry name" value="Beta-barrel_RND_2"/>
</dbReference>
<feature type="domain" description="Multidrug resistance protein MdtA-like C-terminal permuted SH3" evidence="6">
    <location>
        <begin position="292"/>
        <end position="347"/>
    </location>
</feature>
<reference evidence="7" key="1">
    <citation type="journal article" date="2014" name="Int. J. Syst. Evol. Microbiol.">
        <title>Complete genome sequence of Corynebacterium casei LMG S-19264T (=DSM 44701T), isolated from a smear-ripened cheese.</title>
        <authorList>
            <consortium name="US DOE Joint Genome Institute (JGI-PGF)"/>
            <person name="Walter F."/>
            <person name="Albersmeier A."/>
            <person name="Kalinowski J."/>
            <person name="Ruckert C."/>
        </authorList>
    </citation>
    <scope>NUCLEOTIDE SEQUENCE</scope>
    <source>
        <strain evidence="7">KCTC 42650</strain>
    </source>
</reference>
<keyword evidence="3" id="KW-0813">Transport</keyword>
<evidence type="ECO:0000256" key="3">
    <source>
        <dbReference type="ARBA" id="ARBA00022448"/>
    </source>
</evidence>